<dbReference type="SUPFAM" id="SSF53041">
    <property type="entry name" value="Resolvase-like"/>
    <property type="match status" value="1"/>
</dbReference>
<dbReference type="AlphaFoldDB" id="A0A7W9L2S6"/>
<evidence type="ECO:0000313" key="9">
    <source>
        <dbReference type="EMBL" id="MBB5753789.1"/>
    </source>
</evidence>
<dbReference type="Gene3D" id="3.40.50.1390">
    <property type="entry name" value="Resolvase, N-terminal catalytic domain"/>
    <property type="match status" value="1"/>
</dbReference>
<dbReference type="InterPro" id="IPR036162">
    <property type="entry name" value="Resolvase-like_N_sf"/>
</dbReference>
<dbReference type="Pfam" id="PF02796">
    <property type="entry name" value="HTH_7"/>
    <property type="match status" value="1"/>
</dbReference>
<dbReference type="PROSITE" id="PS00397">
    <property type="entry name" value="RECOMBINASES_1"/>
    <property type="match status" value="1"/>
</dbReference>
<sequence>MVRRIGYLRVSTAEQRPDRQIDGLRHVCDALHIEKLSALARVRPVYEGILAQLGSGDVFVIWDLDRAFRSAKDALNELDRLRTRGISIHIANLGLDTTTPYGTLLFTVVSALAEFERRLLSQRTREGLAAARKRGKRLGRPPKLSPRQVERAARLLREKRETVREIATRYGVHPWTLQRAVNSKRPKGKTSHADSKGHTRRKTGARGDHRAGT</sequence>
<dbReference type="CDD" id="cd00569">
    <property type="entry name" value="HTH_Hin_like"/>
    <property type="match status" value="1"/>
</dbReference>
<keyword evidence="3" id="KW-0238">DNA-binding</keyword>
<keyword evidence="10" id="KW-1185">Reference proteome</keyword>
<evidence type="ECO:0000256" key="1">
    <source>
        <dbReference type="ARBA" id="ARBA00009913"/>
    </source>
</evidence>
<keyword evidence="2" id="KW-0229">DNA integration</keyword>
<dbReference type="Gene3D" id="1.10.10.60">
    <property type="entry name" value="Homeodomain-like"/>
    <property type="match status" value="1"/>
</dbReference>
<dbReference type="RefSeq" id="WP_183857006.1">
    <property type="nucleotide sequence ID" value="NZ_JACHOO010000006.1"/>
</dbReference>
<dbReference type="CDD" id="cd03768">
    <property type="entry name" value="SR_ResInv"/>
    <property type="match status" value="1"/>
</dbReference>
<dbReference type="InterPro" id="IPR006119">
    <property type="entry name" value="Resolv_N"/>
</dbReference>
<dbReference type="GO" id="GO:0015074">
    <property type="term" value="P:DNA integration"/>
    <property type="evidence" value="ECO:0007669"/>
    <property type="project" value="UniProtKB-KW"/>
</dbReference>
<evidence type="ECO:0000313" key="10">
    <source>
        <dbReference type="Proteomes" id="UP000523821"/>
    </source>
</evidence>
<dbReference type="Proteomes" id="UP000523821">
    <property type="component" value="Unassembled WGS sequence"/>
</dbReference>
<feature type="domain" description="Resolvase/invertase-type recombinase catalytic" evidence="8">
    <location>
        <begin position="3"/>
        <end position="135"/>
    </location>
</feature>
<dbReference type="Pfam" id="PF00239">
    <property type="entry name" value="Resolvase"/>
    <property type="match status" value="1"/>
</dbReference>
<evidence type="ECO:0000256" key="2">
    <source>
        <dbReference type="ARBA" id="ARBA00022908"/>
    </source>
</evidence>
<protein>
    <submittedName>
        <fullName evidence="9">DNA invertase Pin-like site-specific DNA recombinase</fullName>
    </submittedName>
</protein>
<proteinExistence type="inferred from homology"/>
<dbReference type="SMART" id="SM00857">
    <property type="entry name" value="Resolvase"/>
    <property type="match status" value="1"/>
</dbReference>
<keyword evidence="4" id="KW-0233">DNA recombination</keyword>
<evidence type="ECO:0000256" key="7">
    <source>
        <dbReference type="SAM" id="MobiDB-lite"/>
    </source>
</evidence>
<dbReference type="GO" id="GO:0000150">
    <property type="term" value="F:DNA strand exchange activity"/>
    <property type="evidence" value="ECO:0007669"/>
    <property type="project" value="InterPro"/>
</dbReference>
<evidence type="ECO:0000256" key="4">
    <source>
        <dbReference type="ARBA" id="ARBA00023172"/>
    </source>
</evidence>
<evidence type="ECO:0000259" key="8">
    <source>
        <dbReference type="PROSITE" id="PS51736"/>
    </source>
</evidence>
<dbReference type="EMBL" id="JACHOO010000006">
    <property type="protein sequence ID" value="MBB5753789.1"/>
    <property type="molecule type" value="Genomic_DNA"/>
</dbReference>
<evidence type="ECO:0000256" key="5">
    <source>
        <dbReference type="PIRSR" id="PIRSR606118-50"/>
    </source>
</evidence>
<dbReference type="GO" id="GO:0003677">
    <property type="term" value="F:DNA binding"/>
    <property type="evidence" value="ECO:0007669"/>
    <property type="project" value="UniProtKB-KW"/>
</dbReference>
<name>A0A7W9L2S6_9HYPH</name>
<dbReference type="InterPro" id="IPR006118">
    <property type="entry name" value="Recombinase_CS"/>
</dbReference>
<organism evidence="9 10">
    <name type="scientific">Prosthecomicrobium pneumaticum</name>
    <dbReference type="NCBI Taxonomy" id="81895"/>
    <lineage>
        <taxon>Bacteria</taxon>
        <taxon>Pseudomonadati</taxon>
        <taxon>Pseudomonadota</taxon>
        <taxon>Alphaproteobacteria</taxon>
        <taxon>Hyphomicrobiales</taxon>
        <taxon>Kaistiaceae</taxon>
        <taxon>Prosthecomicrobium</taxon>
    </lineage>
</organism>
<comment type="similarity">
    <text evidence="1">Belongs to the site-specific recombinase resolvase family.</text>
</comment>
<accession>A0A7W9L2S6</accession>
<dbReference type="InterPro" id="IPR009057">
    <property type="entry name" value="Homeodomain-like_sf"/>
</dbReference>
<dbReference type="PANTHER" id="PTHR30461:SF2">
    <property type="entry name" value="SERINE RECOMBINASE PINE-RELATED"/>
    <property type="match status" value="1"/>
</dbReference>
<evidence type="ECO:0000256" key="3">
    <source>
        <dbReference type="ARBA" id="ARBA00023125"/>
    </source>
</evidence>
<reference evidence="9 10" key="1">
    <citation type="submission" date="2020-08" db="EMBL/GenBank/DDBJ databases">
        <title>Genomic Encyclopedia of Type Strains, Phase IV (KMG-IV): sequencing the most valuable type-strain genomes for metagenomic binning, comparative biology and taxonomic classification.</title>
        <authorList>
            <person name="Goeker M."/>
        </authorList>
    </citation>
    <scope>NUCLEOTIDE SEQUENCE [LARGE SCALE GENOMIC DNA]</scope>
    <source>
        <strain evidence="9 10">DSM 16268</strain>
    </source>
</reference>
<feature type="region of interest" description="Disordered" evidence="7">
    <location>
        <begin position="177"/>
        <end position="213"/>
    </location>
</feature>
<dbReference type="InterPro" id="IPR050639">
    <property type="entry name" value="SSR_resolvase"/>
</dbReference>
<dbReference type="PANTHER" id="PTHR30461">
    <property type="entry name" value="DNA-INVERTASE FROM LAMBDOID PROPHAGE"/>
    <property type="match status" value="1"/>
</dbReference>
<feature type="active site" description="O-(5'-phospho-DNA)-serine intermediate" evidence="5 6">
    <location>
        <position position="11"/>
    </location>
</feature>
<gene>
    <name evidence="9" type="ORF">GGQ63_002864</name>
</gene>
<dbReference type="PROSITE" id="PS51736">
    <property type="entry name" value="RECOMBINASES_3"/>
    <property type="match status" value="1"/>
</dbReference>
<dbReference type="InterPro" id="IPR006120">
    <property type="entry name" value="Resolvase_HTH_dom"/>
</dbReference>
<evidence type="ECO:0000256" key="6">
    <source>
        <dbReference type="PROSITE-ProRule" id="PRU10137"/>
    </source>
</evidence>
<comment type="caution">
    <text evidence="9">The sequence shown here is derived from an EMBL/GenBank/DDBJ whole genome shotgun (WGS) entry which is preliminary data.</text>
</comment>
<dbReference type="SUPFAM" id="SSF46689">
    <property type="entry name" value="Homeodomain-like"/>
    <property type="match status" value="1"/>
</dbReference>